<gene>
    <name evidence="2" type="ORF">H7I77_20125</name>
</gene>
<evidence type="ECO:0000313" key="3">
    <source>
        <dbReference type="Proteomes" id="UP001207528"/>
    </source>
</evidence>
<comment type="caution">
    <text evidence="2">The sequence shown here is derived from an EMBL/GenBank/DDBJ whole genome shotgun (WGS) entry which is preliminary data.</text>
</comment>
<evidence type="ECO:0000259" key="1">
    <source>
        <dbReference type="Pfam" id="PF01593"/>
    </source>
</evidence>
<evidence type="ECO:0000313" key="2">
    <source>
        <dbReference type="EMBL" id="MCV7025629.1"/>
    </source>
</evidence>
<reference evidence="2" key="2">
    <citation type="journal article" date="2022" name="BMC Genomics">
        <title>Comparative genome analysis of mycobacteria focusing on tRNA and non-coding RNA.</title>
        <authorList>
            <person name="Behra P.R.K."/>
            <person name="Pettersson B.M.F."/>
            <person name="Ramesh M."/>
            <person name="Das S."/>
            <person name="Dasgupta S."/>
            <person name="Kirsebom L.A."/>
        </authorList>
    </citation>
    <scope>NUCLEOTIDE SEQUENCE</scope>
    <source>
        <strain evidence="2">DSM 44203</strain>
    </source>
</reference>
<accession>A0AAW5SQR4</accession>
<dbReference type="Pfam" id="PF01593">
    <property type="entry name" value="Amino_oxidase"/>
    <property type="match status" value="1"/>
</dbReference>
<proteinExistence type="predicted"/>
<dbReference type="Proteomes" id="UP001207528">
    <property type="component" value="Unassembled WGS sequence"/>
</dbReference>
<dbReference type="Gene3D" id="3.90.660.10">
    <property type="match status" value="1"/>
</dbReference>
<dbReference type="InterPro" id="IPR036188">
    <property type="entry name" value="FAD/NAD-bd_sf"/>
</dbReference>
<name>A0AAW5SQR4_MYCNV</name>
<dbReference type="EMBL" id="JACKTI010000050">
    <property type="protein sequence ID" value="MCV7025629.1"/>
    <property type="molecule type" value="Genomic_DNA"/>
</dbReference>
<dbReference type="AlphaFoldDB" id="A0AAW5SQR4"/>
<sequence length="124" mass="13222">MRHRSVVGGHPLTVAWRRGRAMAGISTGTPTADDLIRDLAGAFGVPPGGLTDVTVTDWTHRDYIGGSYLVYRSGQIEQFAPVLRLAATNLVRFAGSDFSSWPNSMEGAVRSGHDAADALLRVVA</sequence>
<protein>
    <submittedName>
        <fullName evidence="2">FAD-dependent oxidoreductase</fullName>
    </submittedName>
</protein>
<dbReference type="Gene3D" id="3.50.50.60">
    <property type="entry name" value="FAD/NAD(P)-binding domain"/>
    <property type="match status" value="1"/>
</dbReference>
<dbReference type="RefSeq" id="WP_131808527.1">
    <property type="nucleotide sequence ID" value="NZ_BCTA01000018.1"/>
</dbReference>
<dbReference type="InterPro" id="IPR002937">
    <property type="entry name" value="Amino_oxidase"/>
</dbReference>
<dbReference type="GO" id="GO:0016491">
    <property type="term" value="F:oxidoreductase activity"/>
    <property type="evidence" value="ECO:0007669"/>
    <property type="project" value="InterPro"/>
</dbReference>
<reference evidence="2" key="1">
    <citation type="submission" date="2020-07" db="EMBL/GenBank/DDBJ databases">
        <authorList>
            <person name="Pettersson B.M.F."/>
            <person name="Behra P.R.K."/>
            <person name="Ramesh M."/>
            <person name="Das S."/>
            <person name="Dasgupta S."/>
            <person name="Kirsebom L.A."/>
        </authorList>
    </citation>
    <scope>NUCLEOTIDE SEQUENCE</scope>
    <source>
        <strain evidence="2">DSM 44203</strain>
    </source>
</reference>
<feature type="domain" description="Amine oxidase" evidence="1">
    <location>
        <begin position="31"/>
        <end position="120"/>
    </location>
</feature>
<organism evidence="2 3">
    <name type="scientific">Mycolicibacterium novocastrense</name>
    <name type="common">Mycobacterium novocastrense</name>
    <dbReference type="NCBI Taxonomy" id="59813"/>
    <lineage>
        <taxon>Bacteria</taxon>
        <taxon>Bacillati</taxon>
        <taxon>Actinomycetota</taxon>
        <taxon>Actinomycetes</taxon>
        <taxon>Mycobacteriales</taxon>
        <taxon>Mycobacteriaceae</taxon>
        <taxon>Mycolicibacterium</taxon>
    </lineage>
</organism>